<organism evidence="1 2">
    <name type="scientific">Actinophytocola xanthii</name>
    <dbReference type="NCBI Taxonomy" id="1912961"/>
    <lineage>
        <taxon>Bacteria</taxon>
        <taxon>Bacillati</taxon>
        <taxon>Actinomycetota</taxon>
        <taxon>Actinomycetes</taxon>
        <taxon>Pseudonocardiales</taxon>
        <taxon>Pseudonocardiaceae</taxon>
    </lineage>
</organism>
<accession>A0A1Q8C2I0</accession>
<evidence type="ECO:0000313" key="2">
    <source>
        <dbReference type="Proteomes" id="UP000185596"/>
    </source>
</evidence>
<proteinExistence type="predicted"/>
<dbReference type="Proteomes" id="UP000185596">
    <property type="component" value="Unassembled WGS sequence"/>
</dbReference>
<reference evidence="1 2" key="1">
    <citation type="submission" date="2016-12" db="EMBL/GenBank/DDBJ databases">
        <title>The draft genome sequence of Actinophytocola sp. 11-183.</title>
        <authorList>
            <person name="Wang W."/>
            <person name="Yuan L."/>
        </authorList>
    </citation>
    <scope>NUCLEOTIDE SEQUENCE [LARGE SCALE GENOMIC DNA]</scope>
    <source>
        <strain evidence="1 2">11-183</strain>
    </source>
</reference>
<protein>
    <submittedName>
        <fullName evidence="1">Uncharacterized protein</fullName>
    </submittedName>
</protein>
<keyword evidence="2" id="KW-1185">Reference proteome</keyword>
<dbReference type="AlphaFoldDB" id="A0A1Q8C2I0"/>
<evidence type="ECO:0000313" key="1">
    <source>
        <dbReference type="EMBL" id="OLF08566.1"/>
    </source>
</evidence>
<dbReference type="EMBL" id="MSIE01000095">
    <property type="protein sequence ID" value="OLF08566.1"/>
    <property type="molecule type" value="Genomic_DNA"/>
</dbReference>
<dbReference type="RefSeq" id="WP_075129976.1">
    <property type="nucleotide sequence ID" value="NZ_MSIE01000095.1"/>
</dbReference>
<sequence length="63" mass="6438">MVYGVCISTDHTVPEPIIRAACADLAHRLDPGTCIDLATGTGDGGDGGVLAYIEPHPFPVTGC</sequence>
<gene>
    <name evidence="1" type="ORF">BU204_34300</name>
</gene>
<comment type="caution">
    <text evidence="1">The sequence shown here is derived from an EMBL/GenBank/DDBJ whole genome shotgun (WGS) entry which is preliminary data.</text>
</comment>
<name>A0A1Q8C2I0_9PSEU</name>